<sequence>MEYSPPPLFKQGASARVKVVFFSLIALVLLIADARLRTMGTIRQLVGTGLYPLQVVALLPRDAIYMVGDYFSTLSSVQRENDKLKQEQVSNAQTLQQVQQLLAENTQLRKLLDASERLPVKSVLSEILYDARDAFTRKVIVDRGSRNGVQPGQPVIDDIGVVGQVTRVFPFTSEVTLLTDKEQAIPVQVVRTGLRSIVYGQGHSGSLDLRFMPATADIKNGDVLVTSGIDGIYPAGLAVAKVAQVESKSSDAFARIVCQPIAGVDRNRHLLILLTEQHLPPRPEPDNPKEKGKAGKRNGEAGKEQAPADAAKDAVKPAGQNATAVPAAPVATVPQNATTTTAPAKPASGNAQAAAPGNTNRPAPAQSAPVATPANRPAAPANVATSPNASTASASRAAPAAATPAPASRTAPAPVPNPQTNTDAPAQKATP</sequence>
<keyword evidence="5" id="KW-0175">Coiled coil</keyword>
<dbReference type="InterPro" id="IPR042177">
    <property type="entry name" value="Cell/Rod_1"/>
</dbReference>
<evidence type="ECO:0000256" key="4">
    <source>
        <dbReference type="ARBA" id="ARBA00032089"/>
    </source>
</evidence>
<feature type="domain" description="Rod shape-determining protein MreC beta-barrel core" evidence="7">
    <location>
        <begin position="128"/>
        <end position="273"/>
    </location>
</feature>
<dbReference type="PANTHER" id="PTHR34138:SF1">
    <property type="entry name" value="CELL SHAPE-DETERMINING PROTEIN MREC"/>
    <property type="match status" value="1"/>
</dbReference>
<dbReference type="NCBIfam" id="TIGR00219">
    <property type="entry name" value="mreC"/>
    <property type="match status" value="1"/>
</dbReference>
<feature type="compositionally biased region" description="Low complexity" evidence="6">
    <location>
        <begin position="368"/>
        <end position="412"/>
    </location>
</feature>
<proteinExistence type="inferred from homology"/>
<gene>
    <name evidence="8" type="primary">mreC</name>
    <name evidence="8" type="ORF">RY831_06350</name>
</gene>
<dbReference type="EMBL" id="JAWIIV010000004">
    <property type="protein sequence ID" value="MEC4718758.1"/>
    <property type="molecule type" value="Genomic_DNA"/>
</dbReference>
<feature type="coiled-coil region" evidence="5">
    <location>
        <begin position="84"/>
        <end position="118"/>
    </location>
</feature>
<evidence type="ECO:0000256" key="1">
    <source>
        <dbReference type="ARBA" id="ARBA00009369"/>
    </source>
</evidence>
<name>A0ABU6J5Q1_9BURK</name>
<feature type="compositionally biased region" description="Low complexity" evidence="6">
    <location>
        <begin position="316"/>
        <end position="347"/>
    </location>
</feature>
<dbReference type="Gene3D" id="2.40.10.350">
    <property type="entry name" value="Rod shape-determining protein MreC, domain 2"/>
    <property type="match status" value="1"/>
</dbReference>
<dbReference type="Gene3D" id="2.40.10.340">
    <property type="entry name" value="Rod shape-determining protein MreC, domain 1"/>
    <property type="match status" value="1"/>
</dbReference>
<comment type="caution">
    <text evidence="8">The sequence shown here is derived from an EMBL/GenBank/DDBJ whole genome shotgun (WGS) entry which is preliminary data.</text>
</comment>
<accession>A0ABU6J5Q1</accession>
<keyword evidence="3" id="KW-0133">Cell shape</keyword>
<dbReference type="RefSeq" id="WP_326505488.1">
    <property type="nucleotide sequence ID" value="NZ_JAWIIV010000004.1"/>
</dbReference>
<evidence type="ECO:0000256" key="3">
    <source>
        <dbReference type="ARBA" id="ARBA00022960"/>
    </source>
</evidence>
<evidence type="ECO:0000259" key="7">
    <source>
        <dbReference type="Pfam" id="PF04085"/>
    </source>
</evidence>
<dbReference type="Proteomes" id="UP001352263">
    <property type="component" value="Unassembled WGS sequence"/>
</dbReference>
<dbReference type="PANTHER" id="PTHR34138">
    <property type="entry name" value="CELL SHAPE-DETERMINING PROTEIN MREC"/>
    <property type="match status" value="1"/>
</dbReference>
<dbReference type="Pfam" id="PF04085">
    <property type="entry name" value="MreC"/>
    <property type="match status" value="1"/>
</dbReference>
<keyword evidence="9" id="KW-1185">Reference proteome</keyword>
<dbReference type="InterPro" id="IPR055342">
    <property type="entry name" value="MreC_beta-barrel_core"/>
</dbReference>
<feature type="compositionally biased region" description="Polar residues" evidence="6">
    <location>
        <begin position="418"/>
        <end position="431"/>
    </location>
</feature>
<dbReference type="InterPro" id="IPR007221">
    <property type="entry name" value="MreC"/>
</dbReference>
<organism evidence="8 9">
    <name type="scientific">Noviherbaspirillum album</name>
    <dbReference type="NCBI Taxonomy" id="3080276"/>
    <lineage>
        <taxon>Bacteria</taxon>
        <taxon>Pseudomonadati</taxon>
        <taxon>Pseudomonadota</taxon>
        <taxon>Betaproteobacteria</taxon>
        <taxon>Burkholderiales</taxon>
        <taxon>Oxalobacteraceae</taxon>
        <taxon>Noviherbaspirillum</taxon>
    </lineage>
</organism>
<evidence type="ECO:0000256" key="5">
    <source>
        <dbReference type="SAM" id="Coils"/>
    </source>
</evidence>
<evidence type="ECO:0000313" key="8">
    <source>
        <dbReference type="EMBL" id="MEC4718758.1"/>
    </source>
</evidence>
<evidence type="ECO:0000313" key="9">
    <source>
        <dbReference type="Proteomes" id="UP001352263"/>
    </source>
</evidence>
<feature type="compositionally biased region" description="Basic and acidic residues" evidence="6">
    <location>
        <begin position="279"/>
        <end position="303"/>
    </location>
</feature>
<reference evidence="8 9" key="1">
    <citation type="submission" date="2023-10" db="EMBL/GenBank/DDBJ databases">
        <title>Noviherbaspirillum sp. CPCC 100848 genome assembly.</title>
        <authorList>
            <person name="Li X.Y."/>
            <person name="Fang X.M."/>
        </authorList>
    </citation>
    <scope>NUCLEOTIDE SEQUENCE [LARGE SCALE GENOMIC DNA]</scope>
    <source>
        <strain evidence="8 9">CPCC 100848</strain>
    </source>
</reference>
<evidence type="ECO:0000256" key="6">
    <source>
        <dbReference type="SAM" id="MobiDB-lite"/>
    </source>
</evidence>
<dbReference type="InterPro" id="IPR042175">
    <property type="entry name" value="Cell/Rod_MreC_2"/>
</dbReference>
<feature type="region of interest" description="Disordered" evidence="6">
    <location>
        <begin position="275"/>
        <end position="431"/>
    </location>
</feature>
<evidence type="ECO:0000256" key="2">
    <source>
        <dbReference type="ARBA" id="ARBA00013855"/>
    </source>
</evidence>
<protein>
    <recommendedName>
        <fullName evidence="2">Cell shape-determining protein MreC</fullName>
    </recommendedName>
    <alternativeName>
        <fullName evidence="4">Cell shape protein MreC</fullName>
    </alternativeName>
</protein>
<comment type="similarity">
    <text evidence="1">Belongs to the MreC family.</text>
</comment>